<dbReference type="AlphaFoldDB" id="A0A1E7FQ40"/>
<feature type="compositionally biased region" description="Low complexity" evidence="1">
    <location>
        <begin position="146"/>
        <end position="162"/>
    </location>
</feature>
<evidence type="ECO:0000256" key="1">
    <source>
        <dbReference type="SAM" id="MobiDB-lite"/>
    </source>
</evidence>
<dbReference type="SUPFAM" id="SSF48452">
    <property type="entry name" value="TPR-like"/>
    <property type="match status" value="1"/>
</dbReference>
<keyword evidence="3" id="KW-1185">Reference proteome</keyword>
<name>A0A1E7FQ40_9STRA</name>
<accession>A0A1E7FQ40</accession>
<feature type="compositionally biased region" description="Low complexity" evidence="1">
    <location>
        <begin position="78"/>
        <end position="126"/>
    </location>
</feature>
<dbReference type="EMBL" id="KV784355">
    <property type="protein sequence ID" value="OEU20257.1"/>
    <property type="molecule type" value="Genomic_DNA"/>
</dbReference>
<dbReference type="OrthoDB" id="42764at2759"/>
<dbReference type="InterPro" id="IPR011990">
    <property type="entry name" value="TPR-like_helical_dom_sf"/>
</dbReference>
<evidence type="ECO:0000313" key="3">
    <source>
        <dbReference type="Proteomes" id="UP000095751"/>
    </source>
</evidence>
<dbReference type="KEGG" id="fcy:FRACYDRAFT_236330"/>
<reference evidence="2 3" key="1">
    <citation type="submission" date="2016-09" db="EMBL/GenBank/DDBJ databases">
        <title>Extensive genetic diversity and differential bi-allelic expression allows diatom success in the polar Southern Ocean.</title>
        <authorList>
            <consortium name="DOE Joint Genome Institute"/>
            <person name="Mock T."/>
            <person name="Otillar R.P."/>
            <person name="Strauss J."/>
            <person name="Dupont C."/>
            <person name="Frickenhaus S."/>
            <person name="Maumus F."/>
            <person name="Mcmullan M."/>
            <person name="Sanges R."/>
            <person name="Schmutz J."/>
            <person name="Toseland A."/>
            <person name="Valas R."/>
            <person name="Veluchamy A."/>
            <person name="Ward B.J."/>
            <person name="Allen A."/>
            <person name="Barry K."/>
            <person name="Falciatore A."/>
            <person name="Ferrante M."/>
            <person name="Fortunato A.E."/>
            <person name="Gloeckner G."/>
            <person name="Gruber A."/>
            <person name="Hipkin R."/>
            <person name="Janech M."/>
            <person name="Kroth P."/>
            <person name="Leese F."/>
            <person name="Lindquist E."/>
            <person name="Lyon B.R."/>
            <person name="Martin J."/>
            <person name="Mayer C."/>
            <person name="Parker M."/>
            <person name="Quesneville H."/>
            <person name="Raymond J."/>
            <person name="Uhlig C."/>
            <person name="Valentin K.U."/>
            <person name="Worden A.Z."/>
            <person name="Armbrust E.V."/>
            <person name="Bowler C."/>
            <person name="Green B."/>
            <person name="Moulton V."/>
            <person name="Van Oosterhout C."/>
            <person name="Grigoriev I."/>
        </authorList>
    </citation>
    <scope>NUCLEOTIDE SEQUENCE [LARGE SCALE GENOMIC DNA]</scope>
    <source>
        <strain evidence="2 3">CCMP1102</strain>
    </source>
</reference>
<evidence type="ECO:0000313" key="2">
    <source>
        <dbReference type="EMBL" id="OEU20257.1"/>
    </source>
</evidence>
<proteinExistence type="predicted"/>
<sequence length="412" mass="45886">MSNPSIMNNTSNVLPRINMTADFNRAVFVNNEGTRLVKQCQYDAAVKSFTTVLKILKPLAAIVENNAHQNSMRPIDVTGSESTTVTTSTSSSATSIPLTISFTNSNNNSSSTTMDSSSTNTNNPTTETAMAQIHLPPPSTSPSPVRPYSSLSGEQQQQQQQQQKKEKKNISELEGAAVAQQQKLLGSSQLKSSITTSDKLSARKPSYFVFREPVEIPPGSVQRKKRKATSMMMSDNNNMDVDENENETLEDELLYYTPGLFSKFLMVTMYNLALTLHLHALSLSTPPSSKNDTTIANNSDNNNTNKIKKLFLRSRKLYELSFEMHLDESCDVNLLFTLALINNLGLVYYTLNENKRSQTCFKNMFSTMMYLMDTNESSTINEWDGLLSNVMDILFYNTKSDCSMYEVVAPAA</sequence>
<feature type="compositionally biased region" description="Pro residues" evidence="1">
    <location>
        <begin position="135"/>
        <end position="145"/>
    </location>
</feature>
<dbReference type="Proteomes" id="UP000095751">
    <property type="component" value="Unassembled WGS sequence"/>
</dbReference>
<organism evidence="2 3">
    <name type="scientific">Fragilariopsis cylindrus CCMP1102</name>
    <dbReference type="NCBI Taxonomy" id="635003"/>
    <lineage>
        <taxon>Eukaryota</taxon>
        <taxon>Sar</taxon>
        <taxon>Stramenopiles</taxon>
        <taxon>Ochrophyta</taxon>
        <taxon>Bacillariophyta</taxon>
        <taxon>Bacillariophyceae</taxon>
        <taxon>Bacillariophycidae</taxon>
        <taxon>Bacillariales</taxon>
        <taxon>Bacillariaceae</taxon>
        <taxon>Fragilariopsis</taxon>
    </lineage>
</organism>
<dbReference type="InParanoid" id="A0A1E7FQ40"/>
<feature type="region of interest" description="Disordered" evidence="1">
    <location>
        <begin position="73"/>
        <end position="170"/>
    </location>
</feature>
<gene>
    <name evidence="2" type="ORF">FRACYDRAFT_236330</name>
</gene>
<protein>
    <submittedName>
        <fullName evidence="2">Uncharacterized protein</fullName>
    </submittedName>
</protein>